<dbReference type="Pfam" id="PF04955">
    <property type="entry name" value="HupE_UreJ"/>
    <property type="match status" value="1"/>
</dbReference>
<name>A0A1H0D2Z3_9PSED</name>
<feature type="transmembrane region" description="Helical" evidence="1">
    <location>
        <begin position="113"/>
        <end position="129"/>
    </location>
</feature>
<dbReference type="InterPro" id="IPR007038">
    <property type="entry name" value="HupE_UreJ"/>
</dbReference>
<keyword evidence="1" id="KW-1133">Transmembrane helix</keyword>
<reference evidence="4 5" key="2">
    <citation type="submission" date="2016-10" db="EMBL/GenBank/DDBJ databases">
        <authorList>
            <person name="de Groot N.N."/>
        </authorList>
    </citation>
    <scope>NUCLEOTIDE SEQUENCE [LARGE SCALE GENOMIC DNA]</scope>
    <source>
        <strain evidence="4 5">BS2772</strain>
    </source>
</reference>
<keyword evidence="2" id="KW-0732">Signal</keyword>
<evidence type="ECO:0000313" key="5">
    <source>
        <dbReference type="Proteomes" id="UP000182470"/>
    </source>
</evidence>
<evidence type="ECO:0000313" key="4">
    <source>
        <dbReference type="EMBL" id="SDN64510.1"/>
    </source>
</evidence>
<feature type="transmembrane region" description="Helical" evidence="1">
    <location>
        <begin position="62"/>
        <end position="83"/>
    </location>
</feature>
<gene>
    <name evidence="3" type="ORF">PSAN_55340</name>
    <name evidence="4" type="ORF">SAMN04490179_5221</name>
</gene>
<dbReference type="Proteomes" id="UP000182470">
    <property type="component" value="Chromosome I"/>
</dbReference>
<proteinExistence type="predicted"/>
<feature type="signal peptide" evidence="2">
    <location>
        <begin position="1"/>
        <end position="26"/>
    </location>
</feature>
<keyword evidence="1" id="KW-0472">Membrane</keyword>
<accession>A0A1H0D2Z3</accession>
<feature type="transmembrane region" description="Helical" evidence="1">
    <location>
        <begin position="36"/>
        <end position="55"/>
    </location>
</feature>
<evidence type="ECO:0000256" key="2">
    <source>
        <dbReference type="SAM" id="SignalP"/>
    </source>
</evidence>
<dbReference type="AlphaFoldDB" id="A0A1H0D2Z3"/>
<dbReference type="EMBL" id="JXDI01000004">
    <property type="protein sequence ID" value="KAF2406309.1"/>
    <property type="molecule type" value="Genomic_DNA"/>
</dbReference>
<dbReference type="Proteomes" id="UP000748067">
    <property type="component" value="Unassembled WGS sequence"/>
</dbReference>
<keyword evidence="6" id="KW-1185">Reference proteome</keyword>
<feature type="transmembrane region" description="Helical" evidence="1">
    <location>
        <begin position="175"/>
        <end position="194"/>
    </location>
</feature>
<evidence type="ECO:0000313" key="6">
    <source>
        <dbReference type="Proteomes" id="UP000748067"/>
    </source>
</evidence>
<evidence type="ECO:0000256" key="1">
    <source>
        <dbReference type="SAM" id="Phobius"/>
    </source>
</evidence>
<protein>
    <submittedName>
        <fullName evidence="3">HupE / UreJ protein</fullName>
    </submittedName>
    <submittedName>
        <fullName evidence="4">Urease accessory protein</fullName>
    </submittedName>
</protein>
<keyword evidence="1" id="KW-0812">Transmembrane</keyword>
<dbReference type="EMBL" id="LT629704">
    <property type="protein sequence ID" value="SDN64510.1"/>
    <property type="molecule type" value="Genomic_DNA"/>
</dbReference>
<feature type="chain" id="PRO_5009247784" evidence="2">
    <location>
        <begin position="27"/>
        <end position="197"/>
    </location>
</feature>
<feature type="transmembrane region" description="Helical" evidence="1">
    <location>
        <begin position="141"/>
        <end position="163"/>
    </location>
</feature>
<sequence>MNTRQHQLEGVCVAIVLALTTFSAQAHSGIDAGWLHPLTGLDHFLAMVAVGAWSAQIGGRAIWLVPGAFVLCMLFGGLIGMSMIDLQGLEVGIALSVIALGAAIALHQRMPTVVATLGVGLFGTLHGYAHGYEMPIIDDKIGYTLGFLATTATLHLIGALGALGLMRIQGGGRILRGLGVICSMCGGWIMFTAVGNL</sequence>
<dbReference type="PIRSF" id="PIRSF016919">
    <property type="entry name" value="HupE_UreJ"/>
    <property type="match status" value="1"/>
</dbReference>
<organism evidence="4 5">
    <name type="scientific">Pseudomonas antarctica</name>
    <dbReference type="NCBI Taxonomy" id="219572"/>
    <lineage>
        <taxon>Bacteria</taxon>
        <taxon>Pseudomonadati</taxon>
        <taxon>Pseudomonadota</taxon>
        <taxon>Gammaproteobacteria</taxon>
        <taxon>Pseudomonadales</taxon>
        <taxon>Pseudomonadaceae</taxon>
        <taxon>Pseudomonas</taxon>
    </lineage>
</organism>
<evidence type="ECO:0000313" key="3">
    <source>
        <dbReference type="EMBL" id="KAF2406309.1"/>
    </source>
</evidence>
<dbReference type="RefSeq" id="WP_083359634.1">
    <property type="nucleotide sequence ID" value="NZ_JBJGXR010000071.1"/>
</dbReference>
<dbReference type="OrthoDB" id="9808192at2"/>
<reference evidence="3 6" key="1">
    <citation type="submission" date="2015-01" db="EMBL/GenBank/DDBJ databases">
        <title>Genome Sequence of Pseudomonas antarctica CMS 35.</title>
        <authorList>
            <person name="Voget S."/>
            <person name="Chow J."/>
            <person name="Daniel R."/>
            <person name="Streit W."/>
        </authorList>
    </citation>
    <scope>NUCLEOTIDE SEQUENCE [LARGE SCALE GENOMIC DNA]</scope>
    <source>
        <strain evidence="3 6">CMS 35</strain>
    </source>
</reference>
<feature type="transmembrane region" description="Helical" evidence="1">
    <location>
        <begin position="89"/>
        <end position="106"/>
    </location>
</feature>